<dbReference type="Proteomes" id="UP000027456">
    <property type="component" value="Unassembled WGS sequence"/>
</dbReference>
<evidence type="ECO:0000313" key="2">
    <source>
        <dbReference type="Proteomes" id="UP000027456"/>
    </source>
</evidence>
<evidence type="ECO:0000313" key="1">
    <source>
        <dbReference type="EMBL" id="KEP47356.1"/>
    </source>
</evidence>
<accession>A0A074RJV5</accession>
<dbReference type="HOGENOM" id="CLU_1316046_0_0_1"/>
<protein>
    <submittedName>
        <fullName evidence="1">Uncharacterized protein</fullName>
    </submittedName>
</protein>
<dbReference type="OrthoDB" id="10491454at2759"/>
<dbReference type="EMBL" id="AZST01000764">
    <property type="protein sequence ID" value="KEP47356.1"/>
    <property type="molecule type" value="Genomic_DNA"/>
</dbReference>
<name>A0A074RJV5_9AGAM</name>
<organism evidence="1 2">
    <name type="scientific">Rhizoctonia solani 123E</name>
    <dbReference type="NCBI Taxonomy" id="1423351"/>
    <lineage>
        <taxon>Eukaryota</taxon>
        <taxon>Fungi</taxon>
        <taxon>Dikarya</taxon>
        <taxon>Basidiomycota</taxon>
        <taxon>Agaricomycotina</taxon>
        <taxon>Agaricomycetes</taxon>
        <taxon>Cantharellales</taxon>
        <taxon>Ceratobasidiaceae</taxon>
        <taxon>Rhizoctonia</taxon>
    </lineage>
</organism>
<keyword evidence="2" id="KW-1185">Reference proteome</keyword>
<comment type="caution">
    <text evidence="1">The sequence shown here is derived from an EMBL/GenBank/DDBJ whole genome shotgun (WGS) entry which is preliminary data.</text>
</comment>
<reference evidence="1 2" key="1">
    <citation type="submission" date="2013-12" db="EMBL/GenBank/DDBJ databases">
        <authorList>
            <person name="Cubeta M."/>
            <person name="Pakala S."/>
            <person name="Fedorova N."/>
            <person name="Thomas E."/>
            <person name="Dean R."/>
            <person name="Jabaji S."/>
            <person name="Neate S."/>
            <person name="Toda T."/>
            <person name="Tavantzis S."/>
            <person name="Vilgalys R."/>
            <person name="Bharathan N."/>
            <person name="Pakala S."/>
            <person name="Losada L.S."/>
            <person name="Zafar N."/>
            <person name="Nierman W."/>
        </authorList>
    </citation>
    <scope>NUCLEOTIDE SEQUENCE [LARGE SCALE GENOMIC DNA]</scope>
    <source>
        <strain evidence="1 2">123E</strain>
    </source>
</reference>
<dbReference type="AlphaFoldDB" id="A0A074RJV5"/>
<sequence>MLAGSKTDLVAIMSQHVSELIQQEVRSSDDEKYFDWVLGWGRAKDRLLHEPFARRSDMWVLLNVLYANRKQLLAIVGSDYHMGLSGLMSLLWRYHRIDWDTQPSEEVMPLFGDILWRYLLIAPTDQFTPLTIIYEQMRELAKLGNPKCIELEDSKVVICTYVMRLAPTDVQFYAPLPISSVPSLLLHTATFLLPGCEYLVPDICGVTVR</sequence>
<gene>
    <name evidence="1" type="ORF">V565_158640</name>
</gene>
<proteinExistence type="predicted"/>